<sequence length="96" mass="10476">MMQALAALRTADAIRLGIFFSISVFYLLATLRNVRNSCVGCIVFPISGCIGLISYAIIGLISGVAAGFLGGAFIFLLLAVLTWPVVWRLLFYRNWS</sequence>
<evidence type="ECO:0000313" key="3">
    <source>
        <dbReference type="Proteomes" id="UP000594468"/>
    </source>
</evidence>
<organism evidence="2 3">
    <name type="scientific">Phototrophicus methaneseepsis</name>
    <dbReference type="NCBI Taxonomy" id="2710758"/>
    <lineage>
        <taxon>Bacteria</taxon>
        <taxon>Bacillati</taxon>
        <taxon>Chloroflexota</taxon>
        <taxon>Candidatus Thermofontia</taxon>
        <taxon>Phototrophicales</taxon>
        <taxon>Phototrophicaceae</taxon>
        <taxon>Phototrophicus</taxon>
    </lineage>
</organism>
<dbReference type="Proteomes" id="UP000594468">
    <property type="component" value="Chromosome"/>
</dbReference>
<proteinExistence type="predicted"/>
<evidence type="ECO:0000313" key="2">
    <source>
        <dbReference type="EMBL" id="QPC80805.1"/>
    </source>
</evidence>
<accession>A0A7S8IBT3</accession>
<name>A0A7S8IBT3_9CHLR</name>
<evidence type="ECO:0000256" key="1">
    <source>
        <dbReference type="SAM" id="Phobius"/>
    </source>
</evidence>
<dbReference type="KEGG" id="pmet:G4Y79_13920"/>
<feature type="transmembrane region" description="Helical" evidence="1">
    <location>
        <begin position="38"/>
        <end position="58"/>
    </location>
</feature>
<dbReference type="RefSeq" id="WP_195168880.1">
    <property type="nucleotide sequence ID" value="NZ_CP062983.1"/>
</dbReference>
<gene>
    <name evidence="2" type="ORF">G4Y79_13920</name>
</gene>
<reference evidence="2 3" key="1">
    <citation type="submission" date="2020-02" db="EMBL/GenBank/DDBJ databases">
        <authorList>
            <person name="Zheng R.K."/>
            <person name="Sun C.M."/>
        </authorList>
    </citation>
    <scope>NUCLEOTIDE SEQUENCE [LARGE SCALE GENOMIC DNA]</scope>
    <source>
        <strain evidence="3">rifampicinis</strain>
    </source>
</reference>
<dbReference type="EMBL" id="CP062983">
    <property type="protein sequence ID" value="QPC80805.1"/>
    <property type="molecule type" value="Genomic_DNA"/>
</dbReference>
<protein>
    <submittedName>
        <fullName evidence="2">Uncharacterized protein</fullName>
    </submittedName>
</protein>
<keyword evidence="1" id="KW-1133">Transmembrane helix</keyword>
<keyword evidence="1" id="KW-0472">Membrane</keyword>
<keyword evidence="3" id="KW-1185">Reference proteome</keyword>
<keyword evidence="1" id="KW-0812">Transmembrane</keyword>
<feature type="transmembrane region" description="Helical" evidence="1">
    <location>
        <begin position="64"/>
        <end position="90"/>
    </location>
</feature>
<feature type="transmembrane region" description="Helical" evidence="1">
    <location>
        <begin position="13"/>
        <end position="31"/>
    </location>
</feature>
<dbReference type="AlphaFoldDB" id="A0A7S8IBT3"/>